<accession>A0A024G3R6</accession>
<keyword evidence="11 14" id="KW-0863">Zinc-finger</keyword>
<dbReference type="EMBL" id="CAIX01000013">
    <property type="protein sequence ID" value="CCI40939.1"/>
    <property type="molecule type" value="Genomic_DNA"/>
</dbReference>
<comment type="pathway">
    <text evidence="3 15">Protein modification; protein ubiquitination.</text>
</comment>
<dbReference type="Pfam" id="PF22958">
    <property type="entry name" value="Ltn1_1st"/>
    <property type="match status" value="1"/>
</dbReference>
<dbReference type="OrthoDB" id="6108at2759"/>
<dbReference type="GO" id="GO:0043023">
    <property type="term" value="F:ribosomal large subunit binding"/>
    <property type="evidence" value="ECO:0007669"/>
    <property type="project" value="TreeGrafter"/>
</dbReference>
<comment type="subcellular location">
    <subcellularLocation>
        <location evidence="2">Cytoplasm</location>
        <location evidence="2">Cytosol</location>
    </subcellularLocation>
</comment>
<gene>
    <name evidence="18" type="ORF">BN9_017230</name>
</gene>
<comment type="caution">
    <text evidence="18">The sequence shown here is derived from an EMBL/GenBank/DDBJ whole genome shotgun (WGS) entry which is preliminary data.</text>
</comment>
<keyword evidence="10" id="KW-0677">Repeat</keyword>
<keyword evidence="13 15" id="KW-0862">Zinc</keyword>
<keyword evidence="12 15" id="KW-0833">Ubl conjugation pathway</keyword>
<dbReference type="PANTHER" id="PTHR12389">
    <property type="entry name" value="ZINC FINGER PROTEIN 294"/>
    <property type="match status" value="1"/>
</dbReference>
<dbReference type="PROSITE" id="PS50089">
    <property type="entry name" value="ZF_RING_2"/>
    <property type="match status" value="1"/>
</dbReference>
<dbReference type="Gene3D" id="3.30.40.10">
    <property type="entry name" value="Zinc/RING finger domain, C3HC4 (zinc finger)"/>
    <property type="match status" value="1"/>
</dbReference>
<dbReference type="PANTHER" id="PTHR12389:SF0">
    <property type="entry name" value="E3 UBIQUITIN-PROTEIN LIGASE LISTERIN"/>
    <property type="match status" value="1"/>
</dbReference>
<dbReference type="Pfam" id="PF22999">
    <property type="entry name" value="LTN1_E3_ligase_6th"/>
    <property type="match status" value="1"/>
</dbReference>
<keyword evidence="7" id="KW-0963">Cytoplasm</keyword>
<evidence type="ECO:0000256" key="11">
    <source>
        <dbReference type="ARBA" id="ARBA00022771"/>
    </source>
</evidence>
<comment type="function">
    <text evidence="15">E3 ubiquitin-protein ligase. Component of the ribosome quality control complex (RQC), a ribosome-associated complex that mediates ubiquitination and extraction of incompletely synthesized nascent chains for proteasomal degradation.</text>
</comment>
<comment type="subunit">
    <text evidence="15">Component of the ribosome quality control complex (RQC).</text>
</comment>
<dbReference type="InterPro" id="IPR054477">
    <property type="entry name" value="LTN1_E3_ligase_6th"/>
</dbReference>
<dbReference type="STRING" id="65357.A0A024G3R6"/>
<evidence type="ECO:0000259" key="17">
    <source>
        <dbReference type="PROSITE" id="PS50089"/>
    </source>
</evidence>
<evidence type="ECO:0000256" key="6">
    <source>
        <dbReference type="ARBA" id="ARBA00017157"/>
    </source>
</evidence>
<evidence type="ECO:0000256" key="5">
    <source>
        <dbReference type="ARBA" id="ARBA00012483"/>
    </source>
</evidence>
<evidence type="ECO:0000256" key="13">
    <source>
        <dbReference type="ARBA" id="ARBA00022833"/>
    </source>
</evidence>
<evidence type="ECO:0000256" key="2">
    <source>
        <dbReference type="ARBA" id="ARBA00004514"/>
    </source>
</evidence>
<evidence type="ECO:0000256" key="12">
    <source>
        <dbReference type="ARBA" id="ARBA00022786"/>
    </source>
</evidence>
<evidence type="ECO:0000256" key="15">
    <source>
        <dbReference type="RuleBase" id="RU367090"/>
    </source>
</evidence>
<dbReference type="EC" id="2.3.2.27" evidence="5 15"/>
<reference evidence="18 19" key="1">
    <citation type="submission" date="2012-05" db="EMBL/GenBank/DDBJ databases">
        <title>Recombination and specialization in a pathogen metapopulation.</title>
        <authorList>
            <person name="Gardiner A."/>
            <person name="Kemen E."/>
            <person name="Schultz-Larsen T."/>
            <person name="MacLean D."/>
            <person name="Van Oosterhout C."/>
            <person name="Jones J.D.G."/>
        </authorList>
    </citation>
    <scope>NUCLEOTIDE SEQUENCE [LARGE SCALE GENOMIC DNA]</scope>
    <source>
        <strain evidence="18 19">Ac Nc2</strain>
    </source>
</reference>
<evidence type="ECO:0000256" key="4">
    <source>
        <dbReference type="ARBA" id="ARBA00007997"/>
    </source>
</evidence>
<keyword evidence="8 15" id="KW-0808">Transferase</keyword>
<dbReference type="InterPro" id="IPR039795">
    <property type="entry name" value="LTN1/Rkr1"/>
</dbReference>
<evidence type="ECO:0000256" key="3">
    <source>
        <dbReference type="ARBA" id="ARBA00004906"/>
    </source>
</evidence>
<proteinExistence type="inferred from homology"/>
<organism evidence="18 19">
    <name type="scientific">Albugo candida</name>
    <dbReference type="NCBI Taxonomy" id="65357"/>
    <lineage>
        <taxon>Eukaryota</taxon>
        <taxon>Sar</taxon>
        <taxon>Stramenopiles</taxon>
        <taxon>Oomycota</taxon>
        <taxon>Peronosporomycetes</taxon>
        <taxon>Albuginales</taxon>
        <taxon>Albuginaceae</taxon>
        <taxon>Albugo</taxon>
    </lineage>
</organism>
<dbReference type="GO" id="GO:0072344">
    <property type="term" value="P:rescue of stalled ribosome"/>
    <property type="evidence" value="ECO:0007669"/>
    <property type="project" value="UniProtKB-UniRule"/>
</dbReference>
<feature type="compositionally biased region" description="Basic and acidic residues" evidence="16">
    <location>
        <begin position="7"/>
        <end position="20"/>
    </location>
</feature>
<dbReference type="InterPro" id="IPR001841">
    <property type="entry name" value="Znf_RING"/>
</dbReference>
<dbReference type="UniPathway" id="UPA00143"/>
<evidence type="ECO:0000256" key="7">
    <source>
        <dbReference type="ARBA" id="ARBA00022490"/>
    </source>
</evidence>
<evidence type="ECO:0000256" key="1">
    <source>
        <dbReference type="ARBA" id="ARBA00000900"/>
    </source>
</evidence>
<dbReference type="GO" id="GO:1990116">
    <property type="term" value="P:ribosome-associated ubiquitin-dependent protein catabolic process"/>
    <property type="evidence" value="ECO:0007669"/>
    <property type="project" value="UniProtKB-UniRule"/>
</dbReference>
<dbReference type="GO" id="GO:1990112">
    <property type="term" value="C:RQC complex"/>
    <property type="evidence" value="ECO:0007669"/>
    <property type="project" value="UniProtKB-UniRule"/>
</dbReference>
<dbReference type="InterPro" id="IPR054478">
    <property type="entry name" value="LTN1_UBC"/>
</dbReference>
<dbReference type="GO" id="GO:0005829">
    <property type="term" value="C:cytosol"/>
    <property type="evidence" value="ECO:0007669"/>
    <property type="project" value="UniProtKB-SubCell"/>
</dbReference>
<evidence type="ECO:0000256" key="8">
    <source>
        <dbReference type="ARBA" id="ARBA00022679"/>
    </source>
</evidence>
<feature type="region of interest" description="Disordered" evidence="16">
    <location>
        <begin position="1"/>
        <end position="20"/>
    </location>
</feature>
<dbReference type="GO" id="GO:0016567">
    <property type="term" value="P:protein ubiquitination"/>
    <property type="evidence" value="ECO:0007669"/>
    <property type="project" value="UniProtKB-UniPathway"/>
</dbReference>
<sequence>MAPKLNRQRENLEKTKASSSSRAREHLVSYASELSTASTFIGFNAFQSSDSQTDNRIAIRASYNGDDHEIAIILKSLGKKGIGSKMKALANLQRDIIPSRPPIALRPLLSSFCNFYILEFHASGGGADNAARSLATTQLRETWNSVLLALVEKMKPKAFSPHISRLLPAWFLAMHDVSNQVGKIATLAFEILFPTWQQRREIVESEFYGLLETFKVYVKPLDAKKRPIMQEKRGKKEGKRNTSAEDIQSYEDENYERCISAALRAMNTTLKYLTTNSDDNSESQNSELRVASLLELTSTSQFARLAVDRSGSTANDSNKSVSYQPTIRLAIWKLMRTIISSEILCSYLQSSQSRLEHYAKLILGHAVIERAIDNQSDAWELVLELLQRFSEIFEVVSIAQYFDVAVRPRILAQIRVGFQGAPATFRMLLPFVSLLPTKVLAKTQKNSQFIVDILQQFWQFLCKTGREQDKQVALSCYFELLTASLSIFVTNDREELVLSFREGSSEHDLTLAADTYVEQFKSVMLALFTSAYVIPTCGEVVACKFSDKIAIQYGKELVSLFKAVSRSSQPIAQRVSRSFIQSFQYWISAVLLSAVSFEQLEHIATRWMLILQLDQEDSQDPKARVLTIDCIEKLTARCIAALMPEKQLPDIGRLSALLQLLLGLNKAYGVDVLLSHISVDEVYPNLYRPLFQHLAPLKYAYPDSEQLEEAFFTALKLVHYLIPKMTGHISTFLAQLFQDAIVQDCLSCVNVLHHSLQFPLALPLVEEWLYISASTSMVNEIWQSEKIDKFVLHNLEIEDPAFDSLDALLGAALGEKEACPLVSCATVERICLFLMEKQHLLCQKVWPSIVSFFTKLHRLCTNVKELERTEMSFVIHVFFDFTFESNEYLILKELFTVWKSSLQTKFVNGIATALLAYLEGDEEAIPNISVWTTVTARYLEMTQWEAKDGELLLLHGRIDAIGGLPPKGSIPPFLTCFGALVAESTTARATIGNFLTSQSYKSILELLVIDIFHRILWIRMHFDQILCDHDEMVSFATNVFRFIAESLVLSPLYSEIADSDFLDAAWNTIIRNPNTLTPVLQQWKGVLTLDDKDSKTLDEVAFTSTEIDELCSLTTAVVTCLLAPHRVTSAAQMHLDDPTTDENELERFLQAACLHNSTLSLTKIDRPLPITILSALKNLQCDVSTEMIASLKTDAASSVQKWHERVDFVLAALQSEPTDSPISKECVVVSQNLIRQLFSSADSSVGSMQAHRDTTLWLLQDECSETYPLELLHCRNKALELFSAALAAQNTNDSLAYVYEFASHHREALFLMLLYTVRDGIYLPRYMRSCRWKSSSYGRIKACLIMAESFACKPVTQHVLSALFPCLDGQDQANRLLMRVFGDVDAIMQAFSPEISLDLLTIRLAYVLLVSCQTLQLQDPTSECNQDDDQTAEKIALAIEIIPSSLQGTLEHIMTMKGTHLAQKLFACDLFLQLFPTMLHEPAISIESSRITSAFTTFAIQKNFLDTLLTDCADCLMQVSRSNLLMIDSRPLIERYMGRPEMPTASAITAQIGTRVMFQTALRLPCMLRAWWNDTCSRSLRSWVTKHFNEHVTPALVRHELEAMERLKDQGVWDPDEITVKGSRVSRRITATYVKDDCVLEMILQIPACYPLYSVDVACGKRIGISEDRWRRGILHIVQTCAQNGALMDAVMLWKRNVDQEFQGVVPCPICYWILYPKTMAFPNLTCKTCKTTYHKACLYKWFMQSGKSVCTICQQPL</sequence>
<evidence type="ECO:0000256" key="10">
    <source>
        <dbReference type="ARBA" id="ARBA00022737"/>
    </source>
</evidence>
<dbReference type="Proteomes" id="UP000053237">
    <property type="component" value="Unassembled WGS sequence"/>
</dbReference>
<evidence type="ECO:0000256" key="9">
    <source>
        <dbReference type="ARBA" id="ARBA00022723"/>
    </source>
</evidence>
<dbReference type="InterPro" id="IPR039804">
    <property type="entry name" value="RING-CH-C4HC3_LTN1"/>
</dbReference>
<comment type="catalytic activity">
    <reaction evidence="1 15">
        <text>S-ubiquitinyl-[E2 ubiquitin-conjugating enzyme]-L-cysteine + [acceptor protein]-L-lysine = [E2 ubiquitin-conjugating enzyme]-L-cysteine + N(6)-ubiquitinyl-[acceptor protein]-L-lysine.</text>
        <dbReference type="EC" id="2.3.2.27"/>
    </reaction>
</comment>
<keyword evidence="19" id="KW-1185">Reference proteome</keyword>
<evidence type="ECO:0000313" key="18">
    <source>
        <dbReference type="EMBL" id="CCI40939.1"/>
    </source>
</evidence>
<dbReference type="Pfam" id="PF23009">
    <property type="entry name" value="UBC_like"/>
    <property type="match status" value="1"/>
</dbReference>
<dbReference type="GO" id="GO:0061630">
    <property type="term" value="F:ubiquitin protein ligase activity"/>
    <property type="evidence" value="ECO:0007669"/>
    <property type="project" value="UniProtKB-UniRule"/>
</dbReference>
<evidence type="ECO:0000313" key="19">
    <source>
        <dbReference type="Proteomes" id="UP000053237"/>
    </source>
</evidence>
<feature type="domain" description="RING-type" evidence="17">
    <location>
        <begin position="1708"/>
        <end position="1755"/>
    </location>
</feature>
<dbReference type="GO" id="GO:0008270">
    <property type="term" value="F:zinc ion binding"/>
    <property type="evidence" value="ECO:0007669"/>
    <property type="project" value="UniProtKB-KW"/>
</dbReference>
<dbReference type="CDD" id="cd16491">
    <property type="entry name" value="RING-CH-C4HC3_LTN1"/>
    <property type="match status" value="1"/>
</dbReference>
<dbReference type="InParanoid" id="A0A024G3R6"/>
<evidence type="ECO:0000256" key="14">
    <source>
        <dbReference type="PROSITE-ProRule" id="PRU00175"/>
    </source>
</evidence>
<evidence type="ECO:0000256" key="16">
    <source>
        <dbReference type="SAM" id="MobiDB-lite"/>
    </source>
</evidence>
<protein>
    <recommendedName>
        <fullName evidence="6 15">E3 ubiquitin-protein ligase listerin</fullName>
        <ecNumber evidence="5 15">2.3.2.27</ecNumber>
    </recommendedName>
    <alternativeName>
        <fullName evidence="15">RING-type E3 ubiquitin transferase listerin</fullName>
    </alternativeName>
</protein>
<name>A0A024G3R6_9STRA</name>
<comment type="similarity">
    <text evidence="4 15">Belongs to the LTN1 family.</text>
</comment>
<dbReference type="InterPro" id="IPR054476">
    <property type="entry name" value="Ltn1_N"/>
</dbReference>
<dbReference type="FunFam" id="3.30.40.10:FF:000038">
    <property type="entry name" value="E3 ubiquitin-protein ligase listerin"/>
    <property type="match status" value="1"/>
</dbReference>
<keyword evidence="9 15" id="KW-0479">Metal-binding</keyword>
<dbReference type="InterPro" id="IPR013083">
    <property type="entry name" value="Znf_RING/FYVE/PHD"/>
</dbReference>